<evidence type="ECO:0000256" key="5">
    <source>
        <dbReference type="ARBA" id="ARBA00022556"/>
    </source>
</evidence>
<keyword evidence="10 11" id="KW-0472">Membrane</keyword>
<keyword evidence="6 11" id="KW-0812">Transmembrane</keyword>
<evidence type="ECO:0000313" key="14">
    <source>
        <dbReference type="Proteomes" id="UP000034883"/>
    </source>
</evidence>
<evidence type="ECO:0000256" key="1">
    <source>
        <dbReference type="ARBA" id="ARBA00004651"/>
    </source>
</evidence>
<comment type="subcellular location">
    <subcellularLocation>
        <location evidence="1">Cell membrane</location>
        <topology evidence="1">Multi-pass membrane protein</topology>
    </subcellularLocation>
</comment>
<feature type="transmembrane region" description="Helical" evidence="11">
    <location>
        <begin position="63"/>
        <end position="81"/>
    </location>
</feature>
<feature type="domain" description="EamA" evidence="12">
    <location>
        <begin position="4"/>
        <end position="131"/>
    </location>
</feature>
<dbReference type="SUPFAM" id="SSF103481">
    <property type="entry name" value="Multidrug resistance efflux transporter EmrE"/>
    <property type="match status" value="2"/>
</dbReference>
<evidence type="ECO:0000256" key="7">
    <source>
        <dbReference type="ARBA" id="ARBA00022985"/>
    </source>
</evidence>
<dbReference type="PANTHER" id="PTHR30561:SF9">
    <property type="entry name" value="4-AMINO-4-DEOXY-L-ARABINOSE-PHOSPHOUNDECAPRENOL FLIPPASE SUBUNIT ARNF-RELATED"/>
    <property type="match status" value="1"/>
</dbReference>
<keyword evidence="3" id="KW-0444">Lipid biosynthesis</keyword>
<gene>
    <name evidence="13" type="ORF">DB32_008414</name>
</gene>
<dbReference type="InterPro" id="IPR000620">
    <property type="entry name" value="EamA_dom"/>
</dbReference>
<keyword evidence="4" id="KW-0997">Cell inner membrane</keyword>
<keyword evidence="14" id="KW-1185">Reference proteome</keyword>
<dbReference type="GO" id="GO:0005886">
    <property type="term" value="C:plasma membrane"/>
    <property type="evidence" value="ECO:0007669"/>
    <property type="project" value="UniProtKB-SubCell"/>
</dbReference>
<dbReference type="InterPro" id="IPR000390">
    <property type="entry name" value="Small_drug/metabolite_transptr"/>
</dbReference>
<reference evidence="13 14" key="1">
    <citation type="submission" date="2015-03" db="EMBL/GenBank/DDBJ databases">
        <title>Genome assembly of Sandaracinus amylolyticus DSM 53668.</title>
        <authorList>
            <person name="Sharma G."/>
            <person name="Subramanian S."/>
        </authorList>
    </citation>
    <scope>NUCLEOTIDE SEQUENCE [LARGE SCALE GENOMIC DNA]</scope>
    <source>
        <strain evidence="13 14">DSM 53668</strain>
    </source>
</reference>
<feature type="transmembrane region" description="Helical" evidence="11">
    <location>
        <begin position="205"/>
        <end position="225"/>
    </location>
</feature>
<dbReference type="GO" id="GO:0009103">
    <property type="term" value="P:lipopolysaccharide biosynthetic process"/>
    <property type="evidence" value="ECO:0007669"/>
    <property type="project" value="UniProtKB-KW"/>
</dbReference>
<evidence type="ECO:0000313" key="13">
    <source>
        <dbReference type="EMBL" id="AKF11265.1"/>
    </source>
</evidence>
<feature type="transmembrane region" description="Helical" evidence="11">
    <location>
        <begin position="114"/>
        <end position="133"/>
    </location>
</feature>
<dbReference type="AlphaFoldDB" id="A0A0F6WA59"/>
<evidence type="ECO:0000256" key="9">
    <source>
        <dbReference type="ARBA" id="ARBA00023098"/>
    </source>
</evidence>
<evidence type="ECO:0000256" key="11">
    <source>
        <dbReference type="SAM" id="Phobius"/>
    </source>
</evidence>
<dbReference type="PANTHER" id="PTHR30561">
    <property type="entry name" value="SMR FAMILY PROTON-DEPENDENT DRUG EFFLUX TRANSPORTER SUGE"/>
    <property type="match status" value="1"/>
</dbReference>
<dbReference type="RefSeq" id="WP_053238146.1">
    <property type="nucleotide sequence ID" value="NZ_CP011125.1"/>
</dbReference>
<dbReference type="STRING" id="927083.DB32_008414"/>
<evidence type="ECO:0000256" key="3">
    <source>
        <dbReference type="ARBA" id="ARBA00022516"/>
    </source>
</evidence>
<proteinExistence type="predicted"/>
<keyword evidence="9" id="KW-0443">Lipid metabolism</keyword>
<protein>
    <submittedName>
        <fullName evidence="13">Integral membrane protein</fullName>
    </submittedName>
</protein>
<keyword evidence="7" id="KW-0448">Lipopolysaccharide biosynthesis</keyword>
<organism evidence="13 14">
    <name type="scientific">Sandaracinus amylolyticus</name>
    <dbReference type="NCBI Taxonomy" id="927083"/>
    <lineage>
        <taxon>Bacteria</taxon>
        <taxon>Pseudomonadati</taxon>
        <taxon>Myxococcota</taxon>
        <taxon>Polyangia</taxon>
        <taxon>Polyangiales</taxon>
        <taxon>Sandaracinaceae</taxon>
        <taxon>Sandaracinus</taxon>
    </lineage>
</organism>
<dbReference type="KEGG" id="samy:DB32_008414"/>
<evidence type="ECO:0000259" key="12">
    <source>
        <dbReference type="Pfam" id="PF00892"/>
    </source>
</evidence>
<dbReference type="OrthoDB" id="9783707at2"/>
<feature type="transmembrane region" description="Helical" evidence="11">
    <location>
        <begin position="231"/>
        <end position="254"/>
    </location>
</feature>
<dbReference type="GO" id="GO:0009245">
    <property type="term" value="P:lipid A biosynthetic process"/>
    <property type="evidence" value="ECO:0007669"/>
    <property type="project" value="UniProtKB-KW"/>
</dbReference>
<accession>A0A0F6WA59</accession>
<evidence type="ECO:0000256" key="8">
    <source>
        <dbReference type="ARBA" id="ARBA00022989"/>
    </source>
</evidence>
<feature type="transmembrane region" description="Helical" evidence="11">
    <location>
        <begin position="30"/>
        <end position="51"/>
    </location>
</feature>
<dbReference type="Gene3D" id="1.10.3730.20">
    <property type="match status" value="2"/>
</dbReference>
<feature type="transmembrane region" description="Helical" evidence="11">
    <location>
        <begin position="142"/>
        <end position="159"/>
    </location>
</feature>
<dbReference type="Pfam" id="PF00892">
    <property type="entry name" value="EamA"/>
    <property type="match status" value="2"/>
</dbReference>
<dbReference type="GO" id="GO:0022857">
    <property type="term" value="F:transmembrane transporter activity"/>
    <property type="evidence" value="ECO:0007669"/>
    <property type="project" value="InterPro"/>
</dbReference>
<keyword evidence="5" id="KW-0441">Lipid A biosynthesis</keyword>
<evidence type="ECO:0000256" key="10">
    <source>
        <dbReference type="ARBA" id="ARBA00023136"/>
    </source>
</evidence>
<sequence>MTTIALLLVLAAALSHAVWNAMIKGRGGDPLAASTGLSITWALLGAPLLFVVGPLDRAAWPHLGASIAAHLVYFSLLVRAYRESDLSVVYTLARGLPPLLVAAMSTLVPGERPGAIAMMGAIAIALGVLLLGAKGGVASRRVIAIALVIALCIATYTMLDGLGTRASGDAATYVTWLCTLQGALFAIGALVIGRAPLAREVRARWMVGLIGGVLSGLGYAIALWAMARAPIALVAAVREISVVFAALIGTFALGEPFGRRRLIAAGVVAIGVIAVRLGG</sequence>
<dbReference type="InterPro" id="IPR037185">
    <property type="entry name" value="EmrE-like"/>
</dbReference>
<name>A0A0F6WA59_9BACT</name>
<evidence type="ECO:0000256" key="4">
    <source>
        <dbReference type="ARBA" id="ARBA00022519"/>
    </source>
</evidence>
<dbReference type="Proteomes" id="UP000034883">
    <property type="component" value="Chromosome"/>
</dbReference>
<dbReference type="EMBL" id="CP011125">
    <property type="protein sequence ID" value="AKF11265.1"/>
    <property type="molecule type" value="Genomic_DNA"/>
</dbReference>
<feature type="transmembrane region" description="Helical" evidence="11">
    <location>
        <begin position="261"/>
        <end position="278"/>
    </location>
</feature>
<evidence type="ECO:0000256" key="6">
    <source>
        <dbReference type="ARBA" id="ARBA00022692"/>
    </source>
</evidence>
<feature type="domain" description="EamA" evidence="12">
    <location>
        <begin position="143"/>
        <end position="275"/>
    </location>
</feature>
<evidence type="ECO:0000256" key="2">
    <source>
        <dbReference type="ARBA" id="ARBA00022475"/>
    </source>
</evidence>
<feature type="transmembrane region" description="Helical" evidence="11">
    <location>
        <begin position="171"/>
        <end position="193"/>
    </location>
</feature>
<keyword evidence="2" id="KW-1003">Cell membrane</keyword>
<keyword evidence="8 11" id="KW-1133">Transmembrane helix</keyword>